<gene>
    <name evidence="5" type="ORF">AVDCRST_MAG39-1645</name>
</gene>
<dbReference type="EC" id="3.4.11.5" evidence="5"/>
<keyword evidence="5" id="KW-0031">Aminopeptidase</keyword>
<keyword evidence="5" id="KW-0645">Protease</keyword>
<name>A0A6J4SU68_9SPHN</name>
<keyword evidence="2 5" id="KW-0378">Hydrolase</keyword>
<evidence type="ECO:0000256" key="1">
    <source>
        <dbReference type="ARBA" id="ARBA00010088"/>
    </source>
</evidence>
<dbReference type="PRINTS" id="PR00793">
    <property type="entry name" value="PROAMNOPTASE"/>
</dbReference>
<dbReference type="EMBL" id="CADCVW010000067">
    <property type="protein sequence ID" value="CAA9505279.1"/>
    <property type="molecule type" value="Genomic_DNA"/>
</dbReference>
<dbReference type="GO" id="GO:0006508">
    <property type="term" value="P:proteolysis"/>
    <property type="evidence" value="ECO:0007669"/>
    <property type="project" value="InterPro"/>
</dbReference>
<feature type="signal peptide" evidence="3">
    <location>
        <begin position="1"/>
        <end position="20"/>
    </location>
</feature>
<protein>
    <submittedName>
        <fullName evidence="5">Proline iminopeptidase</fullName>
        <ecNumber evidence="5">3.4.11.5</ecNumber>
    </submittedName>
</protein>
<feature type="domain" description="AB hydrolase-1" evidence="4">
    <location>
        <begin position="73"/>
        <end position="342"/>
    </location>
</feature>
<sequence>MKRLAALLGLLMAPLGPAFGQTPVGPNSRAEAVKIIAGLREIVSPQGLQAIETVPIGGIKQVVSIRSQDLRNPVLIYFHGGPGFVEMPLDWWWNRGWDEYFTVVQWDQRNAGKTYVASGPNDPALLTPERYQADAEELVQWARTRFSKRKVFVLGHSWGSMLGLKLAAAHPEWLHAYIGMGQATNSLESERRGWIWTMIQAQADRNVQAIAELRSVAPYATKPGPIPVKSILTQRKWLGHYGGAAWRRRGGDFEAAAIKLAPEYSDEDVRNAFKGQAAVTNALLPRILSTDLSTIRTLKVPLLLILGRHDRNVSSEVAAEWFATLRAPSKRLIWFERSAHHMTSEEPGKLLTTLVAHARPIAEKAGDAAP</sequence>
<evidence type="ECO:0000256" key="3">
    <source>
        <dbReference type="SAM" id="SignalP"/>
    </source>
</evidence>
<dbReference type="GO" id="GO:0004177">
    <property type="term" value="F:aminopeptidase activity"/>
    <property type="evidence" value="ECO:0007669"/>
    <property type="project" value="UniProtKB-KW"/>
</dbReference>
<dbReference type="Gene3D" id="3.40.50.1820">
    <property type="entry name" value="alpha/beta hydrolase"/>
    <property type="match status" value="1"/>
</dbReference>
<evidence type="ECO:0000313" key="5">
    <source>
        <dbReference type="EMBL" id="CAA9505279.1"/>
    </source>
</evidence>
<dbReference type="PANTHER" id="PTHR43433:SF5">
    <property type="entry name" value="AB HYDROLASE-1 DOMAIN-CONTAINING PROTEIN"/>
    <property type="match status" value="1"/>
</dbReference>
<feature type="chain" id="PRO_5027097316" evidence="3">
    <location>
        <begin position="21"/>
        <end position="370"/>
    </location>
</feature>
<proteinExistence type="inferred from homology"/>
<dbReference type="InterPro" id="IPR002410">
    <property type="entry name" value="Peptidase_S33"/>
</dbReference>
<dbReference type="Pfam" id="PF00561">
    <property type="entry name" value="Abhydrolase_1"/>
    <property type="match status" value="1"/>
</dbReference>
<reference evidence="5" key="1">
    <citation type="submission" date="2020-02" db="EMBL/GenBank/DDBJ databases">
        <authorList>
            <person name="Meier V. D."/>
        </authorList>
    </citation>
    <scope>NUCLEOTIDE SEQUENCE</scope>
    <source>
        <strain evidence="5">AVDCRST_MAG39</strain>
    </source>
</reference>
<dbReference type="InterPro" id="IPR029058">
    <property type="entry name" value="AB_hydrolase_fold"/>
</dbReference>
<dbReference type="InterPro" id="IPR050471">
    <property type="entry name" value="AB_hydrolase"/>
</dbReference>
<dbReference type="SUPFAM" id="SSF53474">
    <property type="entry name" value="alpha/beta-Hydrolases"/>
    <property type="match status" value="1"/>
</dbReference>
<accession>A0A6J4SU68</accession>
<organism evidence="5">
    <name type="scientific">uncultured Sphingomonadaceae bacterium</name>
    <dbReference type="NCBI Taxonomy" id="169976"/>
    <lineage>
        <taxon>Bacteria</taxon>
        <taxon>Pseudomonadati</taxon>
        <taxon>Pseudomonadota</taxon>
        <taxon>Alphaproteobacteria</taxon>
        <taxon>Sphingomonadales</taxon>
        <taxon>Sphingomonadaceae</taxon>
        <taxon>environmental samples</taxon>
    </lineage>
</organism>
<evidence type="ECO:0000259" key="4">
    <source>
        <dbReference type="Pfam" id="PF00561"/>
    </source>
</evidence>
<evidence type="ECO:0000256" key="2">
    <source>
        <dbReference type="ARBA" id="ARBA00022801"/>
    </source>
</evidence>
<dbReference type="PANTHER" id="PTHR43433">
    <property type="entry name" value="HYDROLASE, ALPHA/BETA FOLD FAMILY PROTEIN"/>
    <property type="match status" value="1"/>
</dbReference>
<dbReference type="AlphaFoldDB" id="A0A6J4SU68"/>
<keyword evidence="3" id="KW-0732">Signal</keyword>
<dbReference type="InterPro" id="IPR000073">
    <property type="entry name" value="AB_hydrolase_1"/>
</dbReference>
<comment type="similarity">
    <text evidence="1">Belongs to the peptidase S33 family.</text>
</comment>